<dbReference type="EMBL" id="JAHYCA010000002">
    <property type="protein sequence ID" value="MBW6391111.1"/>
    <property type="molecule type" value="Genomic_DNA"/>
</dbReference>
<evidence type="ECO:0008006" key="4">
    <source>
        <dbReference type="Google" id="ProtNLM"/>
    </source>
</evidence>
<name>A0ABS6ZM12_9GAMM</name>
<feature type="region of interest" description="Disordered" evidence="1">
    <location>
        <begin position="269"/>
        <end position="309"/>
    </location>
</feature>
<evidence type="ECO:0000313" key="3">
    <source>
        <dbReference type="Proteomes" id="UP000769617"/>
    </source>
</evidence>
<dbReference type="Gene3D" id="3.90.1530.30">
    <property type="match status" value="1"/>
</dbReference>
<comment type="caution">
    <text evidence="2">The sequence shown here is derived from an EMBL/GenBank/DDBJ whole genome shotgun (WGS) entry which is preliminary data.</text>
</comment>
<dbReference type="Proteomes" id="UP000769617">
    <property type="component" value="Unassembled WGS sequence"/>
</dbReference>
<gene>
    <name evidence="2" type="ORF">KPL81_08070</name>
</gene>
<keyword evidence="3" id="KW-1185">Reference proteome</keyword>
<dbReference type="RefSeq" id="WP_219791360.1">
    <property type="nucleotide sequence ID" value="NZ_JAHYCA010000002.1"/>
</dbReference>
<organism evidence="2 3">
    <name type="scientific">Billgrantia antri</name>
    <dbReference type="NCBI Taxonomy" id="2846777"/>
    <lineage>
        <taxon>Bacteria</taxon>
        <taxon>Pseudomonadati</taxon>
        <taxon>Pseudomonadota</taxon>
        <taxon>Gammaproteobacteria</taxon>
        <taxon>Oceanospirillales</taxon>
        <taxon>Halomonadaceae</taxon>
        <taxon>Billgrantia</taxon>
    </lineage>
</organism>
<reference evidence="2 3" key="1">
    <citation type="submission" date="2021-07" db="EMBL/GenBank/DDBJ databases">
        <authorList>
            <person name="So Y."/>
        </authorList>
    </citation>
    <scope>NUCLEOTIDE SEQUENCE [LARGE SCALE GENOMIC DNA]</scope>
    <source>
        <strain evidence="2 3">Y3S6</strain>
    </source>
</reference>
<protein>
    <recommendedName>
        <fullName evidence="4">ParB/Sulfiredoxin domain-containing protein</fullName>
    </recommendedName>
</protein>
<accession>A0ABS6ZM12</accession>
<evidence type="ECO:0000256" key="1">
    <source>
        <dbReference type="SAM" id="MobiDB-lite"/>
    </source>
</evidence>
<sequence length="465" mass="52290">MDPKNTRIPADRRSNNQRQLLHELLAHEDVKGLAASIAKLGLFANERLVVVPAGRRFTVLEGNRRLAAIKLLLSPELAPTTSQVKYFRSLSAKADLASFGKIDVAVVPDRLSAAPIIAALHTGDAKRRWSSLQQARFYHELIEQGLQPSEVADQLGISLAQIRSFLRTEKLHRIALSLELEADIRKRVEDPRFPLTTLERFIESQTGRKFLGIELDDEKGFVGVTHPDRFKAVLARVVSDVTTKGMTRKINDEAGFRKYIEEAEKDLPKTKKRGSFDPDALVVDNEDTEENSSETRHERPRPAPTIPKPSLSVVPRGFVCRSQVTKVSAIFKELKSLKVSEQRNSTGVMLRVLMDVALWSYIKKEGHAEAVCAHFDKTGKKRSHNPDWTPPLRDLISYAVEKRMLHGMAADGYKSARSLAAKDGNYFITIDGFNEFTHNPYVTPTEGDLRALWERAEPMLEIILN</sequence>
<proteinExistence type="predicted"/>
<evidence type="ECO:0000313" key="2">
    <source>
        <dbReference type="EMBL" id="MBW6391111.1"/>
    </source>
</evidence>